<sequence length="120" mass="12759">MPCKYKYKNLLLIIKDGPGDPVHDAGRCGHGALRSTDRAAGHELHLALRVQEEVRPWRTPAFGQSATALGAAGVRTVAGHHAHRATGVQVRLDERLEVGQPNLGGLGRHFTGTEANVGTG</sequence>
<reference evidence="1 2" key="1">
    <citation type="journal article" date="2021" name="Elife">
        <title>Chloroplast acquisition without the gene transfer in kleptoplastic sea slugs, Plakobranchus ocellatus.</title>
        <authorList>
            <person name="Maeda T."/>
            <person name="Takahashi S."/>
            <person name="Yoshida T."/>
            <person name="Shimamura S."/>
            <person name="Takaki Y."/>
            <person name="Nagai Y."/>
            <person name="Toyoda A."/>
            <person name="Suzuki Y."/>
            <person name="Arimoto A."/>
            <person name="Ishii H."/>
            <person name="Satoh N."/>
            <person name="Nishiyama T."/>
            <person name="Hasebe M."/>
            <person name="Maruyama T."/>
            <person name="Minagawa J."/>
            <person name="Obokata J."/>
            <person name="Shigenobu S."/>
        </authorList>
    </citation>
    <scope>NUCLEOTIDE SEQUENCE [LARGE SCALE GENOMIC DNA]</scope>
</reference>
<dbReference type="EMBL" id="BLXT01000403">
    <property type="protein sequence ID" value="GFN76569.1"/>
    <property type="molecule type" value="Genomic_DNA"/>
</dbReference>
<dbReference type="AlphaFoldDB" id="A0AAV3Y1K4"/>
<evidence type="ECO:0000313" key="1">
    <source>
        <dbReference type="EMBL" id="GFN76569.1"/>
    </source>
</evidence>
<gene>
    <name evidence="1" type="ORF">PoB_000307500</name>
</gene>
<evidence type="ECO:0000313" key="2">
    <source>
        <dbReference type="Proteomes" id="UP000735302"/>
    </source>
</evidence>
<keyword evidence="2" id="KW-1185">Reference proteome</keyword>
<organism evidence="1 2">
    <name type="scientific">Plakobranchus ocellatus</name>
    <dbReference type="NCBI Taxonomy" id="259542"/>
    <lineage>
        <taxon>Eukaryota</taxon>
        <taxon>Metazoa</taxon>
        <taxon>Spiralia</taxon>
        <taxon>Lophotrochozoa</taxon>
        <taxon>Mollusca</taxon>
        <taxon>Gastropoda</taxon>
        <taxon>Heterobranchia</taxon>
        <taxon>Euthyneura</taxon>
        <taxon>Panpulmonata</taxon>
        <taxon>Sacoglossa</taxon>
        <taxon>Placobranchoidea</taxon>
        <taxon>Plakobranchidae</taxon>
        <taxon>Plakobranchus</taxon>
    </lineage>
</organism>
<proteinExistence type="predicted"/>
<comment type="caution">
    <text evidence="1">The sequence shown here is derived from an EMBL/GenBank/DDBJ whole genome shotgun (WGS) entry which is preliminary data.</text>
</comment>
<accession>A0AAV3Y1K4</accession>
<dbReference type="Proteomes" id="UP000735302">
    <property type="component" value="Unassembled WGS sequence"/>
</dbReference>
<protein>
    <submittedName>
        <fullName evidence="1">Uncharacterized protein</fullName>
    </submittedName>
</protein>
<name>A0AAV3Y1K4_9GAST</name>